<accession>A0A8J2SEL4</accession>
<gene>
    <name evidence="5" type="ORF">PECAL_3P02120</name>
</gene>
<feature type="compositionally biased region" description="Basic residues" evidence="4">
    <location>
        <begin position="23"/>
        <end position="35"/>
    </location>
</feature>
<feature type="region of interest" description="Disordered" evidence="4">
    <location>
        <begin position="77"/>
        <end position="119"/>
    </location>
</feature>
<comment type="similarity">
    <text evidence="2">Belongs to the replication factor A protein 3 family.</text>
</comment>
<dbReference type="InterPro" id="IPR013970">
    <property type="entry name" value="Rfa2"/>
</dbReference>
<dbReference type="GO" id="GO:0006281">
    <property type="term" value="P:DNA repair"/>
    <property type="evidence" value="ECO:0007669"/>
    <property type="project" value="InterPro"/>
</dbReference>
<reference evidence="5" key="1">
    <citation type="submission" date="2021-11" db="EMBL/GenBank/DDBJ databases">
        <authorList>
            <consortium name="Genoscope - CEA"/>
            <person name="William W."/>
        </authorList>
    </citation>
    <scope>NUCLEOTIDE SEQUENCE</scope>
</reference>
<keyword evidence="3" id="KW-0539">Nucleus</keyword>
<evidence type="ECO:0000256" key="1">
    <source>
        <dbReference type="ARBA" id="ARBA00004123"/>
    </source>
</evidence>
<dbReference type="Gene3D" id="2.40.50.140">
    <property type="entry name" value="Nucleic acid-binding proteins"/>
    <property type="match status" value="1"/>
</dbReference>
<evidence type="ECO:0000256" key="3">
    <source>
        <dbReference type="ARBA" id="ARBA00023242"/>
    </source>
</evidence>
<name>A0A8J2SEL4_9STRA</name>
<dbReference type="InterPro" id="IPR012340">
    <property type="entry name" value="NA-bd_OB-fold"/>
</dbReference>
<comment type="caution">
    <text evidence="5">The sequence shown here is derived from an EMBL/GenBank/DDBJ whole genome shotgun (WGS) entry which is preliminary data.</text>
</comment>
<dbReference type="Pfam" id="PF08661">
    <property type="entry name" value="Rep_fac-A_3"/>
    <property type="match status" value="1"/>
</dbReference>
<dbReference type="EMBL" id="CAKKNE010000003">
    <property type="protein sequence ID" value="CAH0370333.1"/>
    <property type="molecule type" value="Genomic_DNA"/>
</dbReference>
<feature type="compositionally biased region" description="Low complexity" evidence="4">
    <location>
        <begin position="44"/>
        <end position="59"/>
    </location>
</feature>
<dbReference type="GO" id="GO:0003677">
    <property type="term" value="F:DNA binding"/>
    <property type="evidence" value="ECO:0007669"/>
    <property type="project" value="InterPro"/>
</dbReference>
<evidence type="ECO:0000313" key="6">
    <source>
        <dbReference type="Proteomes" id="UP000789595"/>
    </source>
</evidence>
<protein>
    <submittedName>
        <fullName evidence="5">Uncharacterized protein</fullName>
    </submittedName>
</protein>
<dbReference type="Proteomes" id="UP000789595">
    <property type="component" value="Unassembled WGS sequence"/>
</dbReference>
<comment type="subcellular location">
    <subcellularLocation>
        <location evidence="1">Nucleus</location>
    </subcellularLocation>
</comment>
<proteinExistence type="inferred from homology"/>
<dbReference type="GO" id="GO:0006260">
    <property type="term" value="P:DNA replication"/>
    <property type="evidence" value="ECO:0007669"/>
    <property type="project" value="InterPro"/>
</dbReference>
<dbReference type="GO" id="GO:0031981">
    <property type="term" value="C:nuclear lumen"/>
    <property type="evidence" value="ECO:0007669"/>
    <property type="project" value="UniProtKB-ARBA"/>
</dbReference>
<dbReference type="GO" id="GO:0006310">
    <property type="term" value="P:DNA recombination"/>
    <property type="evidence" value="ECO:0007669"/>
    <property type="project" value="InterPro"/>
</dbReference>
<sequence>MVHAQCKITCAVRETFLVIRARSGCKKRGSKRPRGARSLSSTVRAPGGCRAQAPAARRQLPTHKCTRARVLPRKLRRVTRATKAAAPPPRTHARHKRPSRRRRDTTTPAQEGDGIYTRTNGAGLASLEAGATVSVVGRLTGDSSIETSDGVQINLVEPSEAAQTMMPASGCVEVVGTVRDTGSVSPLRVAAFGDDFDLKNYDDLIGLAGDKYAALFR</sequence>
<evidence type="ECO:0000256" key="2">
    <source>
        <dbReference type="ARBA" id="ARBA00009761"/>
    </source>
</evidence>
<dbReference type="OrthoDB" id="188186at2759"/>
<organism evidence="5 6">
    <name type="scientific">Pelagomonas calceolata</name>
    <dbReference type="NCBI Taxonomy" id="35677"/>
    <lineage>
        <taxon>Eukaryota</taxon>
        <taxon>Sar</taxon>
        <taxon>Stramenopiles</taxon>
        <taxon>Ochrophyta</taxon>
        <taxon>Pelagophyceae</taxon>
        <taxon>Pelagomonadales</taxon>
        <taxon>Pelagomonadaceae</taxon>
        <taxon>Pelagomonas</taxon>
    </lineage>
</organism>
<keyword evidence="6" id="KW-1185">Reference proteome</keyword>
<feature type="region of interest" description="Disordered" evidence="4">
    <location>
        <begin position="23"/>
        <end position="60"/>
    </location>
</feature>
<dbReference type="AlphaFoldDB" id="A0A8J2SEL4"/>
<feature type="compositionally biased region" description="Basic residues" evidence="4">
    <location>
        <begin position="91"/>
        <end position="103"/>
    </location>
</feature>
<evidence type="ECO:0000256" key="4">
    <source>
        <dbReference type="SAM" id="MobiDB-lite"/>
    </source>
</evidence>
<evidence type="ECO:0000313" key="5">
    <source>
        <dbReference type="EMBL" id="CAH0370333.1"/>
    </source>
</evidence>